<comment type="caution">
    <text evidence="1">The sequence shown here is derived from an EMBL/GenBank/DDBJ whole genome shotgun (WGS) entry which is preliminary data.</text>
</comment>
<gene>
    <name evidence="1" type="ORF">EZS27_023851</name>
</gene>
<accession>A0A5J4R099</accession>
<feature type="non-terminal residue" evidence="1">
    <location>
        <position position="1"/>
    </location>
</feature>
<dbReference type="Gene3D" id="3.40.50.1010">
    <property type="entry name" value="5'-nuclease"/>
    <property type="match status" value="1"/>
</dbReference>
<name>A0A5J4R099_9ZZZZ</name>
<dbReference type="EMBL" id="SNRY01002043">
    <property type="protein sequence ID" value="KAA6327132.1"/>
    <property type="molecule type" value="Genomic_DNA"/>
</dbReference>
<sequence length="94" mass="10753">DKTDVLVLVSGGSDLIPPIEFIQKNHPDKKIRVYFPPTIISVDLRNNMKAHKGKVVFLENNKNKFINSVMSNDVIKETDEPNFRGLKIELSKKF</sequence>
<proteinExistence type="predicted"/>
<organism evidence="1">
    <name type="scientific">termite gut metagenome</name>
    <dbReference type="NCBI Taxonomy" id="433724"/>
    <lineage>
        <taxon>unclassified sequences</taxon>
        <taxon>metagenomes</taxon>
        <taxon>organismal metagenomes</taxon>
    </lineage>
</organism>
<reference evidence="1" key="1">
    <citation type="submission" date="2019-03" db="EMBL/GenBank/DDBJ databases">
        <title>Single cell metagenomics reveals metabolic interactions within the superorganism composed of flagellate Streblomastix strix and complex community of Bacteroidetes bacteria on its surface.</title>
        <authorList>
            <person name="Treitli S.C."/>
            <person name="Kolisko M."/>
            <person name="Husnik F."/>
            <person name="Keeling P."/>
            <person name="Hampl V."/>
        </authorList>
    </citation>
    <scope>NUCLEOTIDE SEQUENCE</scope>
    <source>
        <strain evidence="1">STM</strain>
    </source>
</reference>
<evidence type="ECO:0000313" key="1">
    <source>
        <dbReference type="EMBL" id="KAA6327132.1"/>
    </source>
</evidence>
<protein>
    <submittedName>
        <fullName evidence="1">Uncharacterized protein</fullName>
    </submittedName>
</protein>
<dbReference type="AlphaFoldDB" id="A0A5J4R099"/>